<protein>
    <submittedName>
        <fullName evidence="1">Uncharacterized protein</fullName>
    </submittedName>
</protein>
<reference evidence="1" key="1">
    <citation type="submission" date="2023-03" db="UniProtKB">
        <authorList>
            <consortium name="EnsemblPlants"/>
        </authorList>
    </citation>
    <scope>IDENTIFICATION</scope>
</reference>
<organism evidence="1">
    <name type="scientific">Cucumis melo</name>
    <name type="common">Muskmelon</name>
    <dbReference type="NCBI Taxonomy" id="3656"/>
    <lineage>
        <taxon>Eukaryota</taxon>
        <taxon>Viridiplantae</taxon>
        <taxon>Streptophyta</taxon>
        <taxon>Embryophyta</taxon>
        <taxon>Tracheophyta</taxon>
        <taxon>Spermatophyta</taxon>
        <taxon>Magnoliopsida</taxon>
        <taxon>eudicotyledons</taxon>
        <taxon>Gunneridae</taxon>
        <taxon>Pentapetalae</taxon>
        <taxon>rosids</taxon>
        <taxon>fabids</taxon>
        <taxon>Cucurbitales</taxon>
        <taxon>Cucurbitaceae</taxon>
        <taxon>Benincaseae</taxon>
        <taxon>Cucumis</taxon>
    </lineage>
</organism>
<proteinExistence type="predicted"/>
<name>A0A9I9EB40_CUCME</name>
<accession>A0A9I9EB40</accession>
<evidence type="ECO:0000313" key="1">
    <source>
        <dbReference type="EnsemblPlants" id="MELO3C031343.2.1"/>
    </source>
</evidence>
<sequence>MHYGTSGKPLIPDVVPDALCTPSGIRYFFNLIWPIPDVVWPTLIPETQTFSSIESRSFSIIFGKLFAGEVSQFTVRNFFNGIEWLPGIGVPFRPDLMFDEELAEHIGRRCHNLLTKHFERFCVSKRSLAALSLILSLEGTLEHLLGVLRFKTCKSLKVTLE</sequence>
<dbReference type="Gramene" id="MELO3C031343.2.1">
    <property type="protein sequence ID" value="MELO3C031343.2.1"/>
    <property type="gene ID" value="MELO3C031343.2"/>
</dbReference>
<dbReference type="AlphaFoldDB" id="A0A9I9EB40"/>
<dbReference type="EnsemblPlants" id="MELO3C031343.2.1">
    <property type="protein sequence ID" value="MELO3C031343.2.1"/>
    <property type="gene ID" value="MELO3C031343.2"/>
</dbReference>